<protein>
    <recommendedName>
        <fullName evidence="5">D-galactarate dehydratase</fullName>
    </recommendedName>
</protein>
<evidence type="ECO:0000256" key="2">
    <source>
        <dbReference type="SAM" id="SignalP"/>
    </source>
</evidence>
<dbReference type="RefSeq" id="WP_008329584.1">
    <property type="nucleotide sequence ID" value="NZ_CH902578.1"/>
</dbReference>
<dbReference type="EMBL" id="AAMT01000025">
    <property type="protein sequence ID" value="EAQ10788.1"/>
    <property type="molecule type" value="Genomic_DNA"/>
</dbReference>
<proteinExistence type="predicted"/>
<dbReference type="AlphaFoldDB" id="A3VLV3"/>
<feature type="compositionally biased region" description="Polar residues" evidence="1">
    <location>
        <begin position="73"/>
        <end position="82"/>
    </location>
</feature>
<dbReference type="PROSITE" id="PS51257">
    <property type="entry name" value="PROKAR_LIPOPROTEIN"/>
    <property type="match status" value="1"/>
</dbReference>
<comment type="caution">
    <text evidence="3">The sequence shown here is derived from an EMBL/GenBank/DDBJ whole genome shotgun (WGS) entry which is preliminary data.</text>
</comment>
<feature type="chain" id="PRO_5002662094" description="D-galactarate dehydratase" evidence="2">
    <location>
        <begin position="23"/>
        <end position="151"/>
    </location>
</feature>
<name>A3VLV3_9RHOB</name>
<dbReference type="eggNOG" id="ENOG5032RT9">
    <property type="taxonomic scope" value="Bacteria"/>
</dbReference>
<sequence>MKRLVLIGFLGLAGCANGPAFLQPAANVKPEGSTVTTVAPPADARTEDAFDTTTDEERAAAVATPEPAGERSLGTTVATLGSPTDPGIWMDTPLVSSVTQGRVEAANGKSVNLELRPIEGPATAGSRISLPALRLLEVGLAGLHTLTVYAK</sequence>
<accession>A3VLV3</accession>
<dbReference type="OrthoDB" id="7871639at2"/>
<reference evidence="3 4" key="1">
    <citation type="journal article" date="2010" name="J. Bacteriol.">
        <title>Genome sequences of Pelagibaca bermudensis HTCC2601T and Maritimibacter alkaliphilus HTCC2654T, the type strains of two marine Roseobacter genera.</title>
        <authorList>
            <person name="Thrash J.C."/>
            <person name="Cho J.C."/>
            <person name="Ferriera S."/>
            <person name="Johnson J."/>
            <person name="Vergin K.L."/>
            <person name="Giovannoni S.J."/>
        </authorList>
    </citation>
    <scope>NUCLEOTIDE SEQUENCE [LARGE SCALE GENOMIC DNA]</scope>
    <source>
        <strain evidence="3 4">HTCC2654</strain>
    </source>
</reference>
<feature type="signal peptide" evidence="2">
    <location>
        <begin position="1"/>
        <end position="22"/>
    </location>
</feature>
<evidence type="ECO:0008006" key="5">
    <source>
        <dbReference type="Google" id="ProtNLM"/>
    </source>
</evidence>
<evidence type="ECO:0000313" key="3">
    <source>
        <dbReference type="EMBL" id="EAQ10788.1"/>
    </source>
</evidence>
<gene>
    <name evidence="3" type="ORF">RB2654_05687</name>
</gene>
<evidence type="ECO:0000256" key="1">
    <source>
        <dbReference type="SAM" id="MobiDB-lite"/>
    </source>
</evidence>
<dbReference type="HOGENOM" id="CLU_127673_0_0_5"/>
<dbReference type="Proteomes" id="UP000002931">
    <property type="component" value="Unassembled WGS sequence"/>
</dbReference>
<keyword evidence="4" id="KW-1185">Reference proteome</keyword>
<keyword evidence="2" id="KW-0732">Signal</keyword>
<organism evidence="3 4">
    <name type="scientific">Maritimibacter alkaliphilus HTCC2654</name>
    <dbReference type="NCBI Taxonomy" id="314271"/>
    <lineage>
        <taxon>Bacteria</taxon>
        <taxon>Pseudomonadati</taxon>
        <taxon>Pseudomonadota</taxon>
        <taxon>Alphaproteobacteria</taxon>
        <taxon>Rhodobacterales</taxon>
        <taxon>Roseobacteraceae</taxon>
        <taxon>Maritimibacter</taxon>
    </lineage>
</organism>
<dbReference type="STRING" id="314271.RB2654_05687"/>
<feature type="region of interest" description="Disordered" evidence="1">
    <location>
        <begin position="31"/>
        <end position="86"/>
    </location>
</feature>
<evidence type="ECO:0000313" key="4">
    <source>
        <dbReference type="Proteomes" id="UP000002931"/>
    </source>
</evidence>